<dbReference type="InterPro" id="IPR051676">
    <property type="entry name" value="UPF0053_domain"/>
</dbReference>
<dbReference type="RefSeq" id="WP_186745397.1">
    <property type="nucleotide sequence ID" value="NZ_CP060394.1"/>
</dbReference>
<dbReference type="EMBL" id="CP060394">
    <property type="protein sequence ID" value="QNI33766.1"/>
    <property type="molecule type" value="Genomic_DNA"/>
</dbReference>
<gene>
    <name evidence="13" type="ORF">H7849_07565</name>
</gene>
<dbReference type="SUPFAM" id="SSF54631">
    <property type="entry name" value="CBS-domain pair"/>
    <property type="match status" value="1"/>
</dbReference>
<dbReference type="AlphaFoldDB" id="A0A7G8BMJ6"/>
<sequence length="460" mass="51338">MSGLLLFRFVSIALLILANGFFVAAEFALVSVRETRVEQLIAQRRPGARTVRRLQQNLDDFLPAVQFGVTLCSLALGWIGEPVVASVFREWLSYLPHVNIYAHLIAVPVAFALITYFHVLLGELVPKSLTLRKVDQVALGVAGPMDVFIHLTRPAVRLLNISAAFVLRLFRAQRVHEGTVHSPEELKLIATAARRVGMLPEFQEALIHRAVEVNEIPTREIMTPRQRIFSLPADMLIEAASARIVEELHSRIPVYDPVRGPDHIVGVVYSKDISRLMHFRASARTRFADAPFTELRLRQVMREVLVVPETKPVLDLLIEFQQRRRHLAIVVDEFGTTVGLVTVEDAIEQLVGEVEDEFDVTAKTTLTSASGSVVLDGGVNLRDLETQMNWHLPRDGGVETLAGFLLTRLGKIPKGGETVEFEGRKITVAEMNGNRISKVVVENHKSPTDEQEPFQPEKAS</sequence>
<name>A0A7G8BMJ6_9BACT</name>
<dbReference type="SMART" id="SM01091">
    <property type="entry name" value="CorC_HlyC"/>
    <property type="match status" value="1"/>
</dbReference>
<dbReference type="InterPro" id="IPR046342">
    <property type="entry name" value="CBS_dom_sf"/>
</dbReference>
<dbReference type="PROSITE" id="PS51371">
    <property type="entry name" value="CBS"/>
    <property type="match status" value="2"/>
</dbReference>
<dbReference type="InterPro" id="IPR000644">
    <property type="entry name" value="CBS_dom"/>
</dbReference>
<evidence type="ECO:0000256" key="9">
    <source>
        <dbReference type="PROSITE-ProRule" id="PRU01193"/>
    </source>
</evidence>
<dbReference type="InterPro" id="IPR016169">
    <property type="entry name" value="FAD-bd_PCMH_sub2"/>
</dbReference>
<keyword evidence="4" id="KW-0677">Repeat</keyword>
<dbReference type="PANTHER" id="PTHR43099">
    <property type="entry name" value="UPF0053 PROTEIN YRKA"/>
    <property type="match status" value="1"/>
</dbReference>
<keyword evidence="7 9" id="KW-0472">Membrane</keyword>
<evidence type="ECO:0000313" key="13">
    <source>
        <dbReference type="EMBL" id="QNI33766.1"/>
    </source>
</evidence>
<feature type="transmembrane region" description="Helical" evidence="10">
    <location>
        <begin position="100"/>
        <end position="121"/>
    </location>
</feature>
<protein>
    <submittedName>
        <fullName evidence="13">HlyC/CorC family transporter</fullName>
    </submittedName>
</protein>
<dbReference type="CDD" id="cd04590">
    <property type="entry name" value="CBS_pair_CorC_HlyC_assoc"/>
    <property type="match status" value="1"/>
</dbReference>
<dbReference type="KEGG" id="adin:H7849_07565"/>
<evidence type="ECO:0000256" key="6">
    <source>
        <dbReference type="ARBA" id="ARBA00023122"/>
    </source>
</evidence>
<dbReference type="InterPro" id="IPR005170">
    <property type="entry name" value="Transptr-assoc_dom"/>
</dbReference>
<feature type="domain" description="CNNM transmembrane" evidence="12">
    <location>
        <begin position="1"/>
        <end position="203"/>
    </location>
</feature>
<dbReference type="SMART" id="SM00116">
    <property type="entry name" value="CBS"/>
    <property type="match status" value="2"/>
</dbReference>
<evidence type="ECO:0000256" key="8">
    <source>
        <dbReference type="PROSITE-ProRule" id="PRU00703"/>
    </source>
</evidence>
<keyword evidence="5 9" id="KW-1133">Transmembrane helix</keyword>
<proteinExistence type="predicted"/>
<dbReference type="Gene3D" id="3.30.465.10">
    <property type="match status" value="1"/>
</dbReference>
<keyword evidence="6 8" id="KW-0129">CBS domain</keyword>
<evidence type="ECO:0000256" key="10">
    <source>
        <dbReference type="SAM" id="Phobius"/>
    </source>
</evidence>
<evidence type="ECO:0000256" key="4">
    <source>
        <dbReference type="ARBA" id="ARBA00022737"/>
    </source>
</evidence>
<dbReference type="InterPro" id="IPR002550">
    <property type="entry name" value="CNNM"/>
</dbReference>
<feature type="transmembrane region" description="Helical" evidence="10">
    <location>
        <begin position="61"/>
        <end position="80"/>
    </location>
</feature>
<dbReference type="Pfam" id="PF00571">
    <property type="entry name" value="CBS"/>
    <property type="match status" value="2"/>
</dbReference>
<evidence type="ECO:0000259" key="12">
    <source>
        <dbReference type="PROSITE" id="PS51846"/>
    </source>
</evidence>
<evidence type="ECO:0000256" key="7">
    <source>
        <dbReference type="ARBA" id="ARBA00023136"/>
    </source>
</evidence>
<evidence type="ECO:0000256" key="3">
    <source>
        <dbReference type="ARBA" id="ARBA00022692"/>
    </source>
</evidence>
<evidence type="ECO:0000256" key="5">
    <source>
        <dbReference type="ARBA" id="ARBA00022989"/>
    </source>
</evidence>
<dbReference type="InterPro" id="IPR036318">
    <property type="entry name" value="FAD-bd_PCMH-like_sf"/>
</dbReference>
<organism evidence="13 14">
    <name type="scientific">Alloacidobacterium dinghuense</name>
    <dbReference type="NCBI Taxonomy" id="2763107"/>
    <lineage>
        <taxon>Bacteria</taxon>
        <taxon>Pseudomonadati</taxon>
        <taxon>Acidobacteriota</taxon>
        <taxon>Terriglobia</taxon>
        <taxon>Terriglobales</taxon>
        <taxon>Acidobacteriaceae</taxon>
        <taxon>Alloacidobacterium</taxon>
    </lineage>
</organism>
<feature type="domain" description="CBS" evidence="11">
    <location>
        <begin position="222"/>
        <end position="284"/>
    </location>
</feature>
<evidence type="ECO:0000256" key="2">
    <source>
        <dbReference type="ARBA" id="ARBA00022475"/>
    </source>
</evidence>
<dbReference type="Pfam" id="PF01595">
    <property type="entry name" value="CNNM"/>
    <property type="match status" value="1"/>
</dbReference>
<dbReference type="InterPro" id="IPR044751">
    <property type="entry name" value="Ion_transp-like_CBS"/>
</dbReference>
<dbReference type="Pfam" id="PF03471">
    <property type="entry name" value="CorC_HlyC"/>
    <property type="match status" value="1"/>
</dbReference>
<accession>A0A7G8BMJ6</accession>
<reference evidence="13 14" key="1">
    <citation type="submission" date="2020-08" db="EMBL/GenBank/DDBJ databases">
        <title>Edaphobacter telluris sp. nov. and Acidobacterium dinghuensis sp. nov., two acidobacteria isolated from forest soil.</title>
        <authorList>
            <person name="Fu J."/>
            <person name="Qiu L."/>
        </authorList>
    </citation>
    <scope>NUCLEOTIDE SEQUENCE [LARGE SCALE GENOMIC DNA]</scope>
    <source>
        <strain evidence="13">4Y35</strain>
    </source>
</reference>
<keyword evidence="14" id="KW-1185">Reference proteome</keyword>
<evidence type="ECO:0000256" key="1">
    <source>
        <dbReference type="ARBA" id="ARBA00004651"/>
    </source>
</evidence>
<evidence type="ECO:0000313" key="14">
    <source>
        <dbReference type="Proteomes" id="UP000515312"/>
    </source>
</evidence>
<evidence type="ECO:0000259" key="11">
    <source>
        <dbReference type="PROSITE" id="PS51371"/>
    </source>
</evidence>
<dbReference type="SUPFAM" id="SSF56176">
    <property type="entry name" value="FAD-binding/transporter-associated domain-like"/>
    <property type="match status" value="1"/>
</dbReference>
<keyword evidence="3 9" id="KW-0812">Transmembrane</keyword>
<feature type="transmembrane region" description="Helical" evidence="10">
    <location>
        <begin position="6"/>
        <end position="30"/>
    </location>
</feature>
<dbReference type="GO" id="GO:0050660">
    <property type="term" value="F:flavin adenine dinucleotide binding"/>
    <property type="evidence" value="ECO:0007669"/>
    <property type="project" value="InterPro"/>
</dbReference>
<comment type="subcellular location">
    <subcellularLocation>
        <location evidence="1">Cell membrane</location>
        <topology evidence="1">Multi-pass membrane protein</topology>
    </subcellularLocation>
</comment>
<dbReference type="PROSITE" id="PS51846">
    <property type="entry name" value="CNNM"/>
    <property type="match status" value="1"/>
</dbReference>
<dbReference type="GO" id="GO:0005886">
    <property type="term" value="C:plasma membrane"/>
    <property type="evidence" value="ECO:0007669"/>
    <property type="project" value="UniProtKB-SubCell"/>
</dbReference>
<keyword evidence="2" id="KW-1003">Cell membrane</keyword>
<dbReference type="PANTHER" id="PTHR43099:SF5">
    <property type="entry name" value="HLYC_CORC FAMILY TRANSPORTER"/>
    <property type="match status" value="1"/>
</dbReference>
<dbReference type="Gene3D" id="3.10.580.10">
    <property type="entry name" value="CBS-domain"/>
    <property type="match status" value="1"/>
</dbReference>
<feature type="domain" description="CBS" evidence="11">
    <location>
        <begin position="300"/>
        <end position="357"/>
    </location>
</feature>
<dbReference type="Proteomes" id="UP000515312">
    <property type="component" value="Chromosome"/>
</dbReference>